<sequence>MSEYESYEFDPEDVSFEWFHGWVVVGAVVVGALVNLTALMVPLLGQIGGGIVAGFLAAYAVGRFAMGLLHAAIASTLVGGVAGTVTALLGVTIGLFNEPPLLVLSGIGPVSPMLSGLGLPSALLIIAAFALLTVVDGLVGGLLGAGVRALLPW</sequence>
<reference evidence="2 3" key="1">
    <citation type="submission" date="2021-03" db="EMBL/GenBank/DDBJ databases">
        <title>Haloterrigena longa sp. nov. and Haloterrigena limicola sp. nov., extremely halophilic archaea isolated from a salt lake.</title>
        <authorList>
            <person name="Henglin C."/>
        </authorList>
    </citation>
    <scope>NUCLEOTIDE SEQUENCE [LARGE SCALE GENOMIC DNA]</scope>
    <source>
        <strain evidence="2 3">KZCA68</strain>
    </source>
</reference>
<keyword evidence="1" id="KW-0472">Membrane</keyword>
<feature type="transmembrane region" description="Helical" evidence="1">
    <location>
        <begin position="18"/>
        <end position="36"/>
    </location>
</feature>
<dbReference type="AlphaFoldDB" id="A0A8A2VCW6"/>
<protein>
    <recommendedName>
        <fullName evidence="4">DUF5518 domain-containing protein</fullName>
    </recommendedName>
</protein>
<organism evidence="2 3">
    <name type="scientific">Haloterrigena alkaliphila</name>
    <dbReference type="NCBI Taxonomy" id="2816475"/>
    <lineage>
        <taxon>Archaea</taxon>
        <taxon>Methanobacteriati</taxon>
        <taxon>Methanobacteriota</taxon>
        <taxon>Stenosarchaea group</taxon>
        <taxon>Halobacteria</taxon>
        <taxon>Halobacteriales</taxon>
        <taxon>Natrialbaceae</taxon>
        <taxon>Haloterrigena</taxon>
    </lineage>
</organism>
<feature type="transmembrane region" description="Helical" evidence="1">
    <location>
        <begin position="43"/>
        <end position="62"/>
    </location>
</feature>
<evidence type="ECO:0000313" key="2">
    <source>
        <dbReference type="EMBL" id="QSW99869.1"/>
    </source>
</evidence>
<name>A0A8A2VCW6_9EURY</name>
<accession>A0A8A2VCW6</accession>
<keyword evidence="1" id="KW-1133">Transmembrane helix</keyword>
<dbReference type="RefSeq" id="WP_207289474.1">
    <property type="nucleotide sequence ID" value="NZ_CP071462.1"/>
</dbReference>
<proteinExistence type="predicted"/>
<evidence type="ECO:0008006" key="4">
    <source>
        <dbReference type="Google" id="ProtNLM"/>
    </source>
</evidence>
<feature type="transmembrane region" description="Helical" evidence="1">
    <location>
        <begin position="68"/>
        <end position="89"/>
    </location>
</feature>
<gene>
    <name evidence="2" type="ORF">J0X25_02585</name>
</gene>
<feature type="transmembrane region" description="Helical" evidence="1">
    <location>
        <begin position="125"/>
        <end position="151"/>
    </location>
</feature>
<keyword evidence="3" id="KW-1185">Reference proteome</keyword>
<dbReference type="KEGG" id="hakz:J0X25_02585"/>
<dbReference type="GeneID" id="63186156"/>
<keyword evidence="1" id="KW-0812">Transmembrane</keyword>
<dbReference type="Proteomes" id="UP000663203">
    <property type="component" value="Chromosome"/>
</dbReference>
<evidence type="ECO:0000313" key="3">
    <source>
        <dbReference type="Proteomes" id="UP000663203"/>
    </source>
</evidence>
<evidence type="ECO:0000256" key="1">
    <source>
        <dbReference type="SAM" id="Phobius"/>
    </source>
</evidence>
<dbReference type="EMBL" id="CP071462">
    <property type="protein sequence ID" value="QSW99869.1"/>
    <property type="molecule type" value="Genomic_DNA"/>
</dbReference>